<dbReference type="AlphaFoldDB" id="A0A0M0LKZ5"/>
<dbReference type="Proteomes" id="UP000036867">
    <property type="component" value="Unassembled WGS sequence"/>
</dbReference>
<dbReference type="InterPro" id="IPR016163">
    <property type="entry name" value="Ald_DH_C"/>
</dbReference>
<feature type="active site" evidence="3">
    <location>
        <position position="253"/>
    </location>
</feature>
<keyword evidence="2 4" id="KW-0560">Oxidoreductase</keyword>
<dbReference type="PANTHER" id="PTHR11699">
    <property type="entry name" value="ALDEHYDE DEHYDROGENASE-RELATED"/>
    <property type="match status" value="1"/>
</dbReference>
<dbReference type="SUPFAM" id="SSF53720">
    <property type="entry name" value="ALDH-like"/>
    <property type="match status" value="1"/>
</dbReference>
<keyword evidence="7" id="KW-1185">Reference proteome</keyword>
<evidence type="ECO:0000313" key="7">
    <source>
        <dbReference type="Proteomes" id="UP000036867"/>
    </source>
</evidence>
<dbReference type="Pfam" id="PF00171">
    <property type="entry name" value="Aldedh"/>
    <property type="match status" value="1"/>
</dbReference>
<dbReference type="GeneID" id="301135359"/>
<dbReference type="Gene3D" id="3.40.309.10">
    <property type="entry name" value="Aldehyde Dehydrogenase, Chain A, domain 2"/>
    <property type="match status" value="1"/>
</dbReference>
<evidence type="ECO:0000313" key="6">
    <source>
        <dbReference type="EMBL" id="KOO51714.1"/>
    </source>
</evidence>
<organism evidence="6 7">
    <name type="scientific">Viridibacillus arvi</name>
    <dbReference type="NCBI Taxonomy" id="263475"/>
    <lineage>
        <taxon>Bacteria</taxon>
        <taxon>Bacillati</taxon>
        <taxon>Bacillota</taxon>
        <taxon>Bacilli</taxon>
        <taxon>Bacillales</taxon>
        <taxon>Caryophanaceae</taxon>
        <taxon>Viridibacillus</taxon>
    </lineage>
</organism>
<protein>
    <submittedName>
        <fullName evidence="6">Aldehyde dehydrogenase</fullName>
    </submittedName>
</protein>
<evidence type="ECO:0000259" key="5">
    <source>
        <dbReference type="Pfam" id="PF00171"/>
    </source>
</evidence>
<name>A0A0M0LKZ5_9BACL</name>
<evidence type="ECO:0000256" key="4">
    <source>
        <dbReference type="RuleBase" id="RU003345"/>
    </source>
</evidence>
<dbReference type="InterPro" id="IPR029510">
    <property type="entry name" value="Ald_DH_CS_GLU"/>
</dbReference>
<reference evidence="7" key="1">
    <citation type="submission" date="2015-08" db="EMBL/GenBank/DDBJ databases">
        <title>Fjat-10028 dsm 16317.</title>
        <authorList>
            <person name="Liu B."/>
            <person name="Wang J."/>
            <person name="Zhu Y."/>
            <person name="Liu G."/>
            <person name="Chen Q."/>
            <person name="Chen Z."/>
            <person name="Lan J."/>
            <person name="Che J."/>
            <person name="Ge C."/>
            <person name="Shi H."/>
            <person name="Pan Z."/>
            <person name="Liu X."/>
        </authorList>
    </citation>
    <scope>NUCLEOTIDE SEQUENCE [LARGE SCALE GENOMIC DNA]</scope>
    <source>
        <strain evidence="7">DSM 16317</strain>
    </source>
</reference>
<dbReference type="STRING" id="263475.AMD00_04485"/>
<dbReference type="Gene3D" id="3.40.605.10">
    <property type="entry name" value="Aldehyde Dehydrogenase, Chain A, domain 1"/>
    <property type="match status" value="1"/>
</dbReference>
<dbReference type="EMBL" id="LILB01000001">
    <property type="protein sequence ID" value="KOO51714.1"/>
    <property type="molecule type" value="Genomic_DNA"/>
</dbReference>
<sequence length="490" mass="52783">MKIANEIREYQNIINGNLLSSSGGHLDSIDPSTGKVWATIPCGTKEDAELAVETANEAFVDWSTLVPTDRATYLRKVGDYIVQHGEELAALETQDNGWVFRETQYGLIPSLASFWYDAAGATAIASKGETVQLGPTCTGYTLREPFGVVVGIIPWNAPLFTFTVKAAYALAAGNTVIIKPSELASVASLRYGELINEILPPGVLNVVSGLGNEVGETLVRHPKVKKVSLTGSGGTAKAIANSTAENPKPMILELGGKSPNIVFEDADLDKAAYGVSLNGIFSGNAGQFCVGGSRILIQRSIFDKMITKMKNLLNEQIQLGHTMNPTSTMGPIANAAQYEKVCAYIAIGKEEGGEIIFGGRHGGGTLLPEHPELVDGYWVEPTLIQVDNNSLRICQEEIFGPVATVIPFDTEEEAIAIANDTTYGLGAGIWTSNLNRTQRLIRQIESGNVWINTYRRVGPELPFGGVKESGFGTDSILEYTREKTCYIESE</sequence>
<dbReference type="GO" id="GO:0016620">
    <property type="term" value="F:oxidoreductase activity, acting on the aldehyde or oxo group of donors, NAD or NADP as acceptor"/>
    <property type="evidence" value="ECO:0007669"/>
    <property type="project" value="InterPro"/>
</dbReference>
<proteinExistence type="inferred from homology"/>
<evidence type="ECO:0000256" key="2">
    <source>
        <dbReference type="ARBA" id="ARBA00023002"/>
    </source>
</evidence>
<dbReference type="OrthoDB" id="9762913at2"/>
<evidence type="ECO:0000256" key="1">
    <source>
        <dbReference type="ARBA" id="ARBA00009986"/>
    </source>
</evidence>
<dbReference type="InterPro" id="IPR015590">
    <property type="entry name" value="Aldehyde_DH_dom"/>
</dbReference>
<comment type="similarity">
    <text evidence="1 4">Belongs to the aldehyde dehydrogenase family.</text>
</comment>
<dbReference type="InterPro" id="IPR016162">
    <property type="entry name" value="Ald_DH_N"/>
</dbReference>
<dbReference type="RefSeq" id="WP_053415872.1">
    <property type="nucleotide sequence ID" value="NZ_LILB01000001.1"/>
</dbReference>
<dbReference type="PROSITE" id="PS00687">
    <property type="entry name" value="ALDEHYDE_DEHYDR_GLU"/>
    <property type="match status" value="1"/>
</dbReference>
<dbReference type="InterPro" id="IPR016161">
    <property type="entry name" value="Ald_DH/histidinol_DH"/>
</dbReference>
<dbReference type="PATRIC" id="fig|263475.3.peg.1296"/>
<feature type="domain" description="Aldehyde dehydrogenase" evidence="5">
    <location>
        <begin position="21"/>
        <end position="480"/>
    </location>
</feature>
<gene>
    <name evidence="6" type="ORF">AMD00_04485</name>
</gene>
<comment type="caution">
    <text evidence="6">The sequence shown here is derived from an EMBL/GenBank/DDBJ whole genome shotgun (WGS) entry which is preliminary data.</text>
</comment>
<accession>A0A0M0LKZ5</accession>
<dbReference type="FunFam" id="3.40.605.10:FF:000007">
    <property type="entry name" value="NAD/NADP-dependent betaine aldehyde dehydrogenase"/>
    <property type="match status" value="1"/>
</dbReference>
<evidence type="ECO:0000256" key="3">
    <source>
        <dbReference type="PROSITE-ProRule" id="PRU10007"/>
    </source>
</evidence>
<dbReference type="FunFam" id="3.40.309.10:FF:000012">
    <property type="entry name" value="Betaine aldehyde dehydrogenase"/>
    <property type="match status" value="1"/>
</dbReference>